<evidence type="ECO:0000259" key="1">
    <source>
        <dbReference type="Pfam" id="PF13910"/>
    </source>
</evidence>
<protein>
    <recommendedName>
        <fullName evidence="1">DUF4209 domain-containing protein</fullName>
    </recommendedName>
</protein>
<dbReference type="InterPro" id="IPR025209">
    <property type="entry name" value="DUF4209"/>
</dbReference>
<dbReference type="PANTHER" id="PTHR31701">
    <property type="entry name" value="ENDOPLASMIC RETICULUM MEMBRANE-ASSOCIATED RNA DEGRADATION PROTEIN"/>
    <property type="match status" value="1"/>
</dbReference>
<dbReference type="Pfam" id="PF13910">
    <property type="entry name" value="DUF4209"/>
    <property type="match status" value="1"/>
</dbReference>
<dbReference type="EMBL" id="QEAP01000363">
    <property type="protein sequence ID" value="TPX68274.1"/>
    <property type="molecule type" value="Genomic_DNA"/>
</dbReference>
<keyword evidence="3" id="KW-1185">Reference proteome</keyword>
<comment type="caution">
    <text evidence="2">The sequence shown here is derived from an EMBL/GenBank/DDBJ whole genome shotgun (WGS) entry which is preliminary data.</text>
</comment>
<accession>A0A507EWK2</accession>
<feature type="domain" description="DUF4209" evidence="1">
    <location>
        <begin position="103"/>
        <end position="178"/>
    </location>
</feature>
<gene>
    <name evidence="2" type="ORF">CcCBS67573_g07240</name>
</gene>
<dbReference type="PANTHER" id="PTHR31701:SF2">
    <property type="entry name" value="ENDOPLASMIC RETICULUM MEMBRANE-ASSOCIATED RNA DEGRADATION PROTEIN"/>
    <property type="match status" value="1"/>
</dbReference>
<evidence type="ECO:0000313" key="3">
    <source>
        <dbReference type="Proteomes" id="UP000320333"/>
    </source>
</evidence>
<dbReference type="InterPro" id="IPR039635">
    <property type="entry name" value="ERMARD"/>
</dbReference>
<sequence>MSWLSAEVQATISLSNIDVSHGTPLMRHLSTSQVDWDAVHAAANLIGAVAMTKQLAIVAHLYQPYDGQLRVTHGKSVAAIAKLPPWTAFVILVSILEKALYDLHSELVKEDQKSKNMILKDLIASQALINELHPGVMILLRALFSPSALNLRNLVWHGFLTPTELSPEYTSLIMLVLREISRDRVIAPTKPLWSLTSYDTHPNLNSALQCCSIESEIIRNQPFDDILAKTIFIPTSHKELMATAFQQLKGGNHILFLFSCLPVLEHALRIHFATANNVPQLQYAQVNAYFSTLDGFGQKHKHQVLLDPIVVETGERNQLWNTLNTYNAVEMRERGCVKGPIAILLDFFMMAKGPGIRGKLCHGEADISGLENGSGSQPSVATALIFLAILTVEFPHSDIGVARIHSDGDAFNFGIYSVFSSSFISSKGSSGFQRMDASDHPPSMIIFFVSIGILCITPFSITKDCQDIDFTIVEIDGTQVQVDFHVPPNGQENEILPSYVDKRARILPTLESTDSGTFLNALVQLEDMLARDLSMLMHHIGRTKIPVNSKFMDASFPLNPDSGTYLDTFCAYEGLPFGMRLVTIAELVNETSSYLMTT</sequence>
<proteinExistence type="predicted"/>
<dbReference type="Proteomes" id="UP000320333">
    <property type="component" value="Unassembled WGS sequence"/>
</dbReference>
<reference evidence="2 3" key="1">
    <citation type="journal article" date="2019" name="Sci. Rep.">
        <title>Comparative genomics of chytrid fungi reveal insights into the obligate biotrophic and pathogenic lifestyle of Synchytrium endobioticum.</title>
        <authorList>
            <person name="van de Vossenberg B.T.L.H."/>
            <person name="Warris S."/>
            <person name="Nguyen H.D.T."/>
            <person name="van Gent-Pelzer M.P.E."/>
            <person name="Joly D.L."/>
            <person name="van de Geest H.C."/>
            <person name="Bonants P.J.M."/>
            <person name="Smith D.S."/>
            <person name="Levesque C.A."/>
            <person name="van der Lee T.A.J."/>
        </authorList>
    </citation>
    <scope>NUCLEOTIDE SEQUENCE [LARGE SCALE GENOMIC DNA]</scope>
    <source>
        <strain evidence="2 3">CBS 675.73</strain>
    </source>
</reference>
<dbReference type="OrthoDB" id="2157572at2759"/>
<evidence type="ECO:0000313" key="2">
    <source>
        <dbReference type="EMBL" id="TPX68274.1"/>
    </source>
</evidence>
<dbReference type="STRING" id="246404.A0A507EWK2"/>
<dbReference type="AlphaFoldDB" id="A0A507EWK2"/>
<organism evidence="2 3">
    <name type="scientific">Chytriomyces confervae</name>
    <dbReference type="NCBI Taxonomy" id="246404"/>
    <lineage>
        <taxon>Eukaryota</taxon>
        <taxon>Fungi</taxon>
        <taxon>Fungi incertae sedis</taxon>
        <taxon>Chytridiomycota</taxon>
        <taxon>Chytridiomycota incertae sedis</taxon>
        <taxon>Chytridiomycetes</taxon>
        <taxon>Chytridiales</taxon>
        <taxon>Chytriomycetaceae</taxon>
        <taxon>Chytriomyces</taxon>
    </lineage>
</organism>
<name>A0A507EWK2_9FUNG</name>